<evidence type="ECO:0000313" key="6">
    <source>
        <dbReference type="Proteomes" id="UP000326903"/>
    </source>
</evidence>
<organism evidence="5 6">
    <name type="scientific">Ginsengibacter hankyongi</name>
    <dbReference type="NCBI Taxonomy" id="2607284"/>
    <lineage>
        <taxon>Bacteria</taxon>
        <taxon>Pseudomonadati</taxon>
        <taxon>Bacteroidota</taxon>
        <taxon>Chitinophagia</taxon>
        <taxon>Chitinophagales</taxon>
        <taxon>Chitinophagaceae</taxon>
        <taxon>Ginsengibacter</taxon>
    </lineage>
</organism>
<dbReference type="Pfam" id="PF22422">
    <property type="entry name" value="MGH1-like_GH"/>
    <property type="match status" value="1"/>
</dbReference>
<dbReference type="PANTHER" id="PTHR10412">
    <property type="entry name" value="MANNOSYL-OLIGOSACCHARIDE GLUCOSIDASE"/>
    <property type="match status" value="1"/>
</dbReference>
<feature type="domain" description="Mannosylglycerate hydrolase MGH1-like glycoside hydrolase" evidence="4">
    <location>
        <begin position="415"/>
        <end position="687"/>
    </location>
</feature>
<keyword evidence="3" id="KW-0326">Glycosidase</keyword>
<evidence type="ECO:0000256" key="2">
    <source>
        <dbReference type="ARBA" id="ARBA00022801"/>
    </source>
</evidence>
<dbReference type="Proteomes" id="UP000326903">
    <property type="component" value="Unassembled WGS sequence"/>
</dbReference>
<dbReference type="Gene3D" id="1.50.10.10">
    <property type="match status" value="1"/>
</dbReference>
<accession>A0A5J5IDV8</accession>
<dbReference type="AlphaFoldDB" id="A0A5J5IDV8"/>
<dbReference type="GO" id="GO:0009311">
    <property type="term" value="P:oligosaccharide metabolic process"/>
    <property type="evidence" value="ECO:0007669"/>
    <property type="project" value="InterPro"/>
</dbReference>
<keyword evidence="2" id="KW-0378">Hydrolase</keyword>
<evidence type="ECO:0000256" key="1">
    <source>
        <dbReference type="ARBA" id="ARBA00010833"/>
    </source>
</evidence>
<dbReference type="InterPro" id="IPR054491">
    <property type="entry name" value="MGH1-like_GH"/>
</dbReference>
<dbReference type="SUPFAM" id="SSF48208">
    <property type="entry name" value="Six-hairpin glycosidases"/>
    <property type="match status" value="1"/>
</dbReference>
<gene>
    <name evidence="5" type="ORF">FW778_16010</name>
</gene>
<evidence type="ECO:0000313" key="5">
    <source>
        <dbReference type="EMBL" id="KAA9037598.1"/>
    </source>
</evidence>
<proteinExistence type="inferred from homology"/>
<comment type="caution">
    <text evidence="5">The sequence shown here is derived from an EMBL/GenBank/DDBJ whole genome shotgun (WGS) entry which is preliminary data.</text>
</comment>
<dbReference type="GO" id="GO:0006487">
    <property type="term" value="P:protein N-linked glycosylation"/>
    <property type="evidence" value="ECO:0007669"/>
    <property type="project" value="TreeGrafter"/>
</dbReference>
<dbReference type="PANTHER" id="PTHR10412:SF11">
    <property type="entry name" value="MANNOSYL-OLIGOSACCHARIDE GLUCOSIDASE"/>
    <property type="match status" value="1"/>
</dbReference>
<dbReference type="InterPro" id="IPR004888">
    <property type="entry name" value="Glycoside_hydrolase_63"/>
</dbReference>
<dbReference type="InterPro" id="IPR008928">
    <property type="entry name" value="6-hairpin_glycosidase_sf"/>
</dbReference>
<sequence>MIGMLQAGRKIKIMINPCRLVLMLFGALSIFIQCDAQPARPFLSNLKAGQHFPLYTGYAAAMERSAFTLDEGYRLQYDIDSLGADFITDNAGDLGFAFWENNQWIYRVVDMKVKPVITLSYPDMVTYHYYPFENIRVEISMVVHSSTAAFWQMKITNESNVLRNINLASFIKKKQQAFKNTRVMAEDGKIYFTHVEEPDGWTKDHHLPMVDSIRDLFQFSSNVSSAVCVNDLSFNENIFEEKNETDSAHLISIRKDVSLQPHQSDSFRIFRIVQPLSHPVSSLEKEADSMEHASIVSYKKVNEHLFSKTPLPFFSDSASMALYWSACNMMRQVFYPAEGNLKHNYYVFSREPQWGWGHGGQVFHESIAMLAYAYIDPVSAMNSQRVFSDRQHSNGYINYRTGSYLDEVIEYKGQLTSSAPWYSWLNWEVYNITKDQSFLSELYRSSKRFYNFYTSNRDTDHDGLCEWGGEAVLESVRDGHVAVWDQVGYPAEFEALDLNCMLVMEAKSLEKMALTLHLDKEAVAWKKDYQKRTLLINKTFWDPVNHFYYNVDKRTHKFTYKKKDDLKRDEIIGFLPLWAGVADHQQAAYLVKHLTDTASFWRRYGVPSLASNDSYYNPKGYWNGAVWVQWNYLIERGLLDYGYKKEASTLVHKVMDNMIGVLKSDHELWEFYDPDSTWGGYHRTYIWAGIIIRMMMDLQTKRK</sequence>
<protein>
    <recommendedName>
        <fullName evidence="4">Mannosylglycerate hydrolase MGH1-like glycoside hydrolase domain-containing protein</fullName>
    </recommendedName>
</protein>
<dbReference type="GO" id="GO:0004573">
    <property type="term" value="F:Glc3Man9GlcNAc2 oligosaccharide glucosidase activity"/>
    <property type="evidence" value="ECO:0007669"/>
    <property type="project" value="InterPro"/>
</dbReference>
<keyword evidence="6" id="KW-1185">Reference proteome</keyword>
<reference evidence="5 6" key="1">
    <citation type="submission" date="2019-09" db="EMBL/GenBank/DDBJ databases">
        <title>Draft genome sequence of Ginsengibacter sp. BR5-29.</title>
        <authorList>
            <person name="Im W.-T."/>
        </authorList>
    </citation>
    <scope>NUCLEOTIDE SEQUENCE [LARGE SCALE GENOMIC DNA]</scope>
    <source>
        <strain evidence="5 6">BR5-29</strain>
    </source>
</reference>
<dbReference type="EMBL" id="VYQF01000005">
    <property type="protein sequence ID" value="KAA9037598.1"/>
    <property type="molecule type" value="Genomic_DNA"/>
</dbReference>
<dbReference type="InterPro" id="IPR012341">
    <property type="entry name" value="6hp_glycosidase-like_sf"/>
</dbReference>
<comment type="similarity">
    <text evidence="1">Belongs to the glycosyl hydrolase 63 family.</text>
</comment>
<evidence type="ECO:0000259" key="4">
    <source>
        <dbReference type="Pfam" id="PF22422"/>
    </source>
</evidence>
<name>A0A5J5IDV8_9BACT</name>
<evidence type="ECO:0000256" key="3">
    <source>
        <dbReference type="ARBA" id="ARBA00023295"/>
    </source>
</evidence>